<reference evidence="3 4" key="1">
    <citation type="submission" date="2018-08" db="EMBL/GenBank/DDBJ databases">
        <title>Complete genome sequencing of Blastochloris tepida GI.</title>
        <authorList>
            <person name="Tsukatani Y."/>
            <person name="Mori H."/>
        </authorList>
    </citation>
    <scope>NUCLEOTIDE SEQUENCE [LARGE SCALE GENOMIC DNA]</scope>
    <source>
        <strain evidence="3 4">GI</strain>
    </source>
</reference>
<dbReference type="KEGG" id="blag:BLTE_27700"/>
<protein>
    <recommendedName>
        <fullName evidence="2">Phytase-like domain-containing protein</fullName>
    </recommendedName>
</protein>
<dbReference type="OrthoDB" id="9795869at2"/>
<proteinExistence type="predicted"/>
<dbReference type="RefSeq" id="WP_126401230.1">
    <property type="nucleotide sequence ID" value="NZ_AP018907.1"/>
</dbReference>
<dbReference type="PANTHER" id="PTHR37957:SF1">
    <property type="entry name" value="PHYTASE-LIKE DOMAIN-CONTAINING PROTEIN"/>
    <property type="match status" value="1"/>
</dbReference>
<accession>A0A348G3F2</accession>
<evidence type="ECO:0000313" key="3">
    <source>
        <dbReference type="EMBL" id="BBF94085.1"/>
    </source>
</evidence>
<evidence type="ECO:0000313" key="4">
    <source>
        <dbReference type="Proteomes" id="UP000266934"/>
    </source>
</evidence>
<keyword evidence="1" id="KW-0732">Signal</keyword>
<dbReference type="InterPro" id="IPR027372">
    <property type="entry name" value="Phytase-like_dom"/>
</dbReference>
<dbReference type="Proteomes" id="UP000266934">
    <property type="component" value="Chromosome"/>
</dbReference>
<sequence>MRLTACIVAACALATPAAAQQQFPATLAGHALIPAAASFAPPADAPAELAVSGKFVSPDRRRVDETGTIAGTSFLSAPTAPRKTGFTVPIKGQPVQGFSGIKTMDDGSFLVLTDNGFGAKRDSADALLVAHRVRPDWASGKMEIAETIFLRDPDRKVPFQITLEGTPARYLTGADFDIESIQPIGDKLWFGDEFGPYLIRTDKTGKVEAVFDTMVDGKVARSPDHFQVLTPAVPGGKVEFTVRRSRGYEGMAASKDGKFLYPLLEGPLWDAAAGAWETIDGKAVLRILEFSTAENKWTGRFWYYPLELAGNNIGDFNMIDPTMGLIIERDNGEGAEAEACPEGAPRPDCFNVPARFKRVYKIELSDATVGKPVRKVGYIDLMAIKDPKGLARQGGSEGTLSFPFVTIEDVDRVDATHIIVANDNNFPYSAGRKPQVQDDNEFVLLEVGAFLAAK</sequence>
<evidence type="ECO:0000256" key="1">
    <source>
        <dbReference type="SAM" id="SignalP"/>
    </source>
</evidence>
<evidence type="ECO:0000259" key="2">
    <source>
        <dbReference type="Pfam" id="PF13449"/>
    </source>
</evidence>
<feature type="signal peptide" evidence="1">
    <location>
        <begin position="1"/>
        <end position="19"/>
    </location>
</feature>
<dbReference type="EMBL" id="AP018907">
    <property type="protein sequence ID" value="BBF94085.1"/>
    <property type="molecule type" value="Genomic_DNA"/>
</dbReference>
<dbReference type="PANTHER" id="PTHR37957">
    <property type="entry name" value="BLR7070 PROTEIN"/>
    <property type="match status" value="1"/>
</dbReference>
<dbReference type="AlphaFoldDB" id="A0A348G3F2"/>
<feature type="chain" id="PRO_5016963802" description="Phytase-like domain-containing protein" evidence="1">
    <location>
        <begin position="20"/>
        <end position="454"/>
    </location>
</feature>
<feature type="domain" description="Phytase-like" evidence="2">
    <location>
        <begin position="93"/>
        <end position="426"/>
    </location>
</feature>
<name>A0A348G3F2_9HYPH</name>
<gene>
    <name evidence="3" type="ORF">BLTE_27700</name>
</gene>
<organism evidence="3 4">
    <name type="scientific">Blastochloris tepida</name>
    <dbReference type="NCBI Taxonomy" id="2233851"/>
    <lineage>
        <taxon>Bacteria</taxon>
        <taxon>Pseudomonadati</taxon>
        <taxon>Pseudomonadota</taxon>
        <taxon>Alphaproteobacteria</taxon>
        <taxon>Hyphomicrobiales</taxon>
        <taxon>Blastochloridaceae</taxon>
        <taxon>Blastochloris</taxon>
    </lineage>
</organism>
<dbReference type="Pfam" id="PF13449">
    <property type="entry name" value="Phytase-like"/>
    <property type="match status" value="1"/>
</dbReference>
<keyword evidence="4" id="KW-1185">Reference proteome</keyword>